<proteinExistence type="predicted"/>
<dbReference type="KEGG" id="lxl:KDY119_00221"/>
<reference evidence="2 3" key="1">
    <citation type="submission" date="2019-10" db="EMBL/GenBank/DDBJ databases">
        <title>Genome sequence of Luteimicrobium xylanilyticum HY-24.</title>
        <authorList>
            <person name="Kim D.Y."/>
            <person name="Park H.-Y."/>
        </authorList>
    </citation>
    <scope>NUCLEOTIDE SEQUENCE [LARGE SCALE GENOMIC DNA]</scope>
    <source>
        <strain evidence="2 3">HY-24</strain>
    </source>
</reference>
<dbReference type="EMBL" id="CP045529">
    <property type="protein sequence ID" value="QFU96734.1"/>
    <property type="molecule type" value="Genomic_DNA"/>
</dbReference>
<dbReference type="Pfam" id="PF13228">
    <property type="entry name" value="DUF4037"/>
    <property type="match status" value="1"/>
</dbReference>
<feature type="domain" description="DUF4037" evidence="1">
    <location>
        <begin position="130"/>
        <end position="228"/>
    </location>
</feature>
<dbReference type="RefSeq" id="WP_153021817.1">
    <property type="nucleotide sequence ID" value="NZ_BAABIH010000013.1"/>
</dbReference>
<accession>A0A5P9Q5S2</accession>
<organism evidence="2 3">
    <name type="scientific">Luteimicrobium xylanilyticum</name>
    <dbReference type="NCBI Taxonomy" id="1133546"/>
    <lineage>
        <taxon>Bacteria</taxon>
        <taxon>Bacillati</taxon>
        <taxon>Actinomycetota</taxon>
        <taxon>Actinomycetes</taxon>
        <taxon>Micrococcales</taxon>
        <taxon>Luteimicrobium</taxon>
    </lineage>
</organism>
<dbReference type="AlphaFoldDB" id="A0A5P9Q5S2"/>
<keyword evidence="3" id="KW-1185">Reference proteome</keyword>
<protein>
    <recommendedName>
        <fullName evidence="1">DUF4037 domain-containing protein</fullName>
    </recommendedName>
</protein>
<name>A0A5P9Q5S2_9MICO</name>
<evidence type="ECO:0000313" key="3">
    <source>
        <dbReference type="Proteomes" id="UP000326702"/>
    </source>
</evidence>
<gene>
    <name evidence="2" type="ORF">KDY119_00221</name>
</gene>
<evidence type="ECO:0000259" key="1">
    <source>
        <dbReference type="Pfam" id="PF13228"/>
    </source>
</evidence>
<sequence length="358" mass="37653">MTTPPPAPAGAALARGYYDDDVAPVLDGAGVVHAAGRLGSGSDVLGFDDDTSRDHDWGLRLTVLVDDAAVPEVDALLERRLPSSWRGHPVRFATTWDPQVRHRVEVTSVRALAVARLGVDPTDGLEPWQWLALTGQSVLEVCAGPVFHDGPGELTALRERLARYPDDVRRYVVASAWAHLGQELPFVGRTGSRGDELGSAVLAGRLARVAMHLGHVLEGRWAPYAKWLGTSFAALPSASAAGPHLREALAATSWRGREAALARAFDVLLGVQAAAGLPVPDGAPDGGATVPFFDRPFRGVAPVPEAVRASITDPAVLALPAGVGGVEQWVDDVHVLMDPARRLAVARAALSGTTPGQA</sequence>
<dbReference type="Proteomes" id="UP000326702">
    <property type="component" value="Chromosome"/>
</dbReference>
<dbReference type="InterPro" id="IPR025117">
    <property type="entry name" value="DUF4037"/>
</dbReference>
<evidence type="ECO:0000313" key="2">
    <source>
        <dbReference type="EMBL" id="QFU96734.1"/>
    </source>
</evidence>
<dbReference type="OrthoDB" id="3030at2"/>